<feature type="domain" description="Peptidase M16 C-terminal" evidence="2">
    <location>
        <begin position="183"/>
        <end position="360"/>
    </location>
</feature>
<dbReference type="Pfam" id="PF00675">
    <property type="entry name" value="Peptidase_M16"/>
    <property type="match status" value="1"/>
</dbReference>
<keyword evidence="4" id="KW-1185">Reference proteome</keyword>
<dbReference type="Pfam" id="PF05193">
    <property type="entry name" value="Peptidase_M16_C"/>
    <property type="match status" value="1"/>
</dbReference>
<evidence type="ECO:0000259" key="1">
    <source>
        <dbReference type="Pfam" id="PF00675"/>
    </source>
</evidence>
<dbReference type="NCBIfam" id="NF047421">
    <property type="entry name" value="YfmH_fam"/>
    <property type="match status" value="1"/>
</dbReference>
<dbReference type="RefSeq" id="WP_380431940.1">
    <property type="nucleotide sequence ID" value="NZ_JBHSAC010000056.1"/>
</dbReference>
<reference evidence="4" key="1">
    <citation type="journal article" date="2019" name="Int. J. Syst. Evol. Microbiol.">
        <title>The Global Catalogue of Microorganisms (GCM) 10K type strain sequencing project: providing services to taxonomists for standard genome sequencing and annotation.</title>
        <authorList>
            <consortium name="The Broad Institute Genomics Platform"/>
            <consortium name="The Broad Institute Genome Sequencing Center for Infectious Disease"/>
            <person name="Wu L."/>
            <person name="Ma J."/>
        </authorList>
    </citation>
    <scope>NUCLEOTIDE SEQUENCE [LARGE SCALE GENOMIC DNA]</scope>
    <source>
        <strain evidence="4">CCUG 58728</strain>
    </source>
</reference>
<name>A0ABV8D1X5_9STRE</name>
<dbReference type="InterPro" id="IPR007863">
    <property type="entry name" value="Peptidase_M16_C"/>
</dbReference>
<protein>
    <submittedName>
        <fullName evidence="3">EF-P 5-aminopentanol modification-associated protein YfmH</fullName>
    </submittedName>
</protein>
<accession>A0ABV8D1X5</accession>
<comment type="caution">
    <text evidence="3">The sequence shown here is derived from an EMBL/GenBank/DDBJ whole genome shotgun (WGS) entry which is preliminary data.</text>
</comment>
<dbReference type="SUPFAM" id="SSF63411">
    <property type="entry name" value="LuxS/MPP-like metallohydrolase"/>
    <property type="match status" value="2"/>
</dbReference>
<dbReference type="EMBL" id="JBHSAC010000056">
    <property type="protein sequence ID" value="MFC3932486.1"/>
    <property type="molecule type" value="Genomic_DNA"/>
</dbReference>
<dbReference type="InterPro" id="IPR011249">
    <property type="entry name" value="Metalloenz_LuxS/M16"/>
</dbReference>
<dbReference type="Proteomes" id="UP001595901">
    <property type="component" value="Unassembled WGS sequence"/>
</dbReference>
<dbReference type="InterPro" id="IPR050361">
    <property type="entry name" value="MPP/UQCRC_Complex"/>
</dbReference>
<dbReference type="Gene3D" id="3.30.830.10">
    <property type="entry name" value="Metalloenzyme, LuxS/M16 peptidase-like"/>
    <property type="match status" value="2"/>
</dbReference>
<dbReference type="PANTHER" id="PTHR11851">
    <property type="entry name" value="METALLOPROTEASE"/>
    <property type="match status" value="1"/>
</dbReference>
<dbReference type="PANTHER" id="PTHR11851:SF134">
    <property type="entry name" value="ZINC-DEPENDENT PROTEASE"/>
    <property type="match status" value="1"/>
</dbReference>
<gene>
    <name evidence="3" type="primary">yfmH</name>
    <name evidence="3" type="ORF">ACFOSE_06870</name>
</gene>
<sequence>MLNEIEYCHLNECLYSTTLQNGLKIYLLPKPDFKEMSALLEVEFGSIDTIFTDNQEVVKDPPSGIAHFLEHKLFEMSDGQDAVLKFSSYSADVNAFTGFEKTAFYFSSLGGNKEALDLLQCFVMSADFNHESIMREKKIIAQELDMYLDDPDYRLYNEILKNLYPNTKLSDDVAGDQDSLSRITSKQLYDNHQYYYKTNNMTLFLVGDFNVEEVLIQIEKSQTGFTKKLTKVYKNDLKLTKVVKRKSLNFDVVQPKLALGFRLPSFKGQSLLRQKICLRLFLSLLFGWTSRRYQKWYDRQLIDDSFGIEVEVSRRFQFVILSMDSQQPIKLANQVRQVLKDFTKSTDFTSEHLELLKRELYGDFIRSLDSIEDLIFQLASYQSDNESYLDFPKILEGITLETIQKVGQTFIEQMETSEFTIFPN</sequence>
<feature type="domain" description="Peptidase M16 N-terminal" evidence="1">
    <location>
        <begin position="63"/>
        <end position="175"/>
    </location>
</feature>
<organism evidence="3 4">
    <name type="scientific">Streptococcus dentapri</name>
    <dbReference type="NCBI Taxonomy" id="573564"/>
    <lineage>
        <taxon>Bacteria</taxon>
        <taxon>Bacillati</taxon>
        <taxon>Bacillota</taxon>
        <taxon>Bacilli</taxon>
        <taxon>Lactobacillales</taxon>
        <taxon>Streptococcaceae</taxon>
        <taxon>Streptococcus</taxon>
    </lineage>
</organism>
<evidence type="ECO:0000313" key="4">
    <source>
        <dbReference type="Proteomes" id="UP001595901"/>
    </source>
</evidence>
<proteinExistence type="predicted"/>
<evidence type="ECO:0000313" key="3">
    <source>
        <dbReference type="EMBL" id="MFC3932486.1"/>
    </source>
</evidence>
<evidence type="ECO:0000259" key="2">
    <source>
        <dbReference type="Pfam" id="PF05193"/>
    </source>
</evidence>
<dbReference type="InterPro" id="IPR011765">
    <property type="entry name" value="Pept_M16_N"/>
</dbReference>